<evidence type="ECO:0000313" key="1">
    <source>
        <dbReference type="EMBL" id="QNN67116.1"/>
    </source>
</evidence>
<evidence type="ECO:0000313" key="2">
    <source>
        <dbReference type="Proteomes" id="UP000515971"/>
    </source>
</evidence>
<protein>
    <recommendedName>
        <fullName evidence="3">Outer membrane beta-barrel protein</fullName>
    </recommendedName>
</protein>
<reference evidence="1 2" key="1">
    <citation type="submission" date="2020-08" db="EMBL/GenBank/DDBJ databases">
        <title>Genome sequence of Sphingomonas lutea KCTC 23642T.</title>
        <authorList>
            <person name="Hyun D.-W."/>
            <person name="Bae J.-W."/>
        </authorList>
    </citation>
    <scope>NUCLEOTIDE SEQUENCE [LARGE SCALE GENOMIC DNA]</scope>
    <source>
        <strain evidence="1 2">KCTC 23642</strain>
    </source>
</reference>
<gene>
    <name evidence="1" type="ORF">H9L13_10855</name>
</gene>
<organism evidence="1 2">
    <name type="scientific">Sphingomonas lutea</name>
    <dbReference type="NCBI Taxonomy" id="1045317"/>
    <lineage>
        <taxon>Bacteria</taxon>
        <taxon>Pseudomonadati</taxon>
        <taxon>Pseudomonadota</taxon>
        <taxon>Alphaproteobacteria</taxon>
        <taxon>Sphingomonadales</taxon>
        <taxon>Sphingomonadaceae</taxon>
        <taxon>Sphingomonas</taxon>
    </lineage>
</organism>
<dbReference type="EMBL" id="CP060718">
    <property type="protein sequence ID" value="QNN67116.1"/>
    <property type="molecule type" value="Genomic_DNA"/>
</dbReference>
<sequence length="366" mass="39595">MFILPSFAMAAETRVSATATAGVSASNNPFLSTQNHAAAMLAELSLHPVLTNKTETTAVELSGTLGHRRYSNDYGSYVFGSGLLSGSSRQNERLSLRGALHYRQEVSTDTVEDVSGAIDPDSVRRSFGASGTAAWQISELSSLTPSFNAERVSYDRTDELTRYDRLGGALGYNRRLSPYTSVGIGAGVTLFKFRDTPDTDIQFAEATVDHKFSEVLAIEGSLGAQRVTFTEFDGIELERKAKLLLQGDVQFCRRGAATNICLTGAVSSEPSGLGSIERRYSSGLSYGLRLAEFSNISIAANYQRSSGLSLLGNEPIEYLQASASFDRRITKALTFDTFLRYRHRAGIETAGSAQAGVNLRLMVGRN</sequence>
<dbReference type="SUPFAM" id="SSF56935">
    <property type="entry name" value="Porins"/>
    <property type="match status" value="1"/>
</dbReference>
<dbReference type="AlphaFoldDB" id="A0A7G9SGZ1"/>
<keyword evidence="2" id="KW-1185">Reference proteome</keyword>
<dbReference type="Proteomes" id="UP000515971">
    <property type="component" value="Chromosome"/>
</dbReference>
<name>A0A7G9SGZ1_9SPHN</name>
<accession>A0A7G9SGZ1</accession>
<proteinExistence type="predicted"/>
<evidence type="ECO:0008006" key="3">
    <source>
        <dbReference type="Google" id="ProtNLM"/>
    </source>
</evidence>
<dbReference type="KEGG" id="slut:H9L13_10855"/>
<dbReference type="RefSeq" id="WP_187537708.1">
    <property type="nucleotide sequence ID" value="NZ_BAABJT010000001.1"/>
</dbReference>